<sequence>MEQNSVQNLLDESGGEPPSTNPGKDPGTNYVNNIIGTHVLWNWLCRDVFGHPKNLLDFKRQITRCGPLSIF</sequence>
<evidence type="ECO:0000256" key="1">
    <source>
        <dbReference type="SAM" id="MobiDB-lite"/>
    </source>
</evidence>
<accession>A0A0G1BYX8</accession>
<protein>
    <submittedName>
        <fullName evidence="2">Uncharacterized protein</fullName>
    </submittedName>
</protein>
<dbReference type="EMBL" id="LCDA01000009">
    <property type="protein sequence ID" value="KKS42608.1"/>
    <property type="molecule type" value="Genomic_DNA"/>
</dbReference>
<dbReference type="AlphaFoldDB" id="A0A0G1BYX8"/>
<evidence type="ECO:0000313" key="2">
    <source>
        <dbReference type="EMBL" id="KKS42608.1"/>
    </source>
</evidence>
<feature type="region of interest" description="Disordered" evidence="1">
    <location>
        <begin position="1"/>
        <end position="29"/>
    </location>
</feature>
<feature type="compositionally biased region" description="Polar residues" evidence="1">
    <location>
        <begin position="1"/>
        <end position="10"/>
    </location>
</feature>
<reference evidence="2 3" key="1">
    <citation type="journal article" date="2015" name="Nature">
        <title>rRNA introns, odd ribosomes, and small enigmatic genomes across a large radiation of phyla.</title>
        <authorList>
            <person name="Brown C.T."/>
            <person name="Hug L.A."/>
            <person name="Thomas B.C."/>
            <person name="Sharon I."/>
            <person name="Castelle C.J."/>
            <person name="Singh A."/>
            <person name="Wilkins M.J."/>
            <person name="Williams K.H."/>
            <person name="Banfield J.F."/>
        </authorList>
    </citation>
    <scope>NUCLEOTIDE SEQUENCE [LARGE SCALE GENOMIC DNA]</scope>
</reference>
<name>A0A0G1BYX8_9BACT</name>
<comment type="caution">
    <text evidence="2">The sequence shown here is derived from an EMBL/GenBank/DDBJ whole genome shotgun (WGS) entry which is preliminary data.</text>
</comment>
<proteinExistence type="predicted"/>
<evidence type="ECO:0000313" key="3">
    <source>
        <dbReference type="Proteomes" id="UP000033854"/>
    </source>
</evidence>
<gene>
    <name evidence="2" type="ORF">UV06_C0009G0028</name>
</gene>
<organism evidence="2 3">
    <name type="scientific">Candidatus Collierbacteria bacterium GW2011_GWA2_42_17</name>
    <dbReference type="NCBI Taxonomy" id="1618378"/>
    <lineage>
        <taxon>Bacteria</taxon>
        <taxon>Candidatus Collieribacteriota</taxon>
    </lineage>
</organism>
<dbReference type="Proteomes" id="UP000033854">
    <property type="component" value="Unassembled WGS sequence"/>
</dbReference>